<accession>A0AAF0J6V7</accession>
<gene>
    <name evidence="2" type="ORF">MCUN1_002331</name>
</gene>
<evidence type="ECO:0000313" key="2">
    <source>
        <dbReference type="EMBL" id="WFD35475.1"/>
    </source>
</evidence>
<feature type="compositionally biased region" description="Basic residues" evidence="1">
    <location>
        <begin position="113"/>
        <end position="124"/>
    </location>
</feature>
<reference evidence="2" key="1">
    <citation type="submission" date="2023-03" db="EMBL/GenBank/DDBJ databases">
        <title>Mating type loci evolution in Malassezia.</title>
        <authorList>
            <person name="Coelho M.A."/>
        </authorList>
    </citation>
    <scope>NUCLEOTIDE SEQUENCE</scope>
    <source>
        <strain evidence="2">CBS 11721</strain>
    </source>
</reference>
<keyword evidence="3" id="KW-1185">Reference proteome</keyword>
<dbReference type="Proteomes" id="UP001219933">
    <property type="component" value="Chromosome 3"/>
</dbReference>
<feature type="region of interest" description="Disordered" evidence="1">
    <location>
        <begin position="98"/>
        <end position="198"/>
    </location>
</feature>
<feature type="region of interest" description="Disordered" evidence="1">
    <location>
        <begin position="18"/>
        <end position="72"/>
    </location>
</feature>
<evidence type="ECO:0000256" key="1">
    <source>
        <dbReference type="SAM" id="MobiDB-lite"/>
    </source>
</evidence>
<name>A0AAF0J6V7_9BASI</name>
<protein>
    <submittedName>
        <fullName evidence="2">Uncharacterized protein</fullName>
    </submittedName>
</protein>
<evidence type="ECO:0000313" key="3">
    <source>
        <dbReference type="Proteomes" id="UP001219933"/>
    </source>
</evidence>
<feature type="compositionally biased region" description="Acidic residues" evidence="1">
    <location>
        <begin position="129"/>
        <end position="150"/>
    </location>
</feature>
<dbReference type="AlphaFoldDB" id="A0AAF0J6V7"/>
<feature type="compositionally biased region" description="Low complexity" evidence="1">
    <location>
        <begin position="18"/>
        <end position="36"/>
    </location>
</feature>
<feature type="compositionally biased region" description="Basic residues" evidence="1">
    <location>
        <begin position="187"/>
        <end position="198"/>
    </location>
</feature>
<dbReference type="EMBL" id="CP119879">
    <property type="protein sequence ID" value="WFD35475.1"/>
    <property type="molecule type" value="Genomic_DNA"/>
</dbReference>
<proteinExistence type="predicted"/>
<feature type="compositionally biased region" description="Low complexity" evidence="1">
    <location>
        <begin position="46"/>
        <end position="63"/>
    </location>
</feature>
<sequence length="198" mass="21130">MSEKLSSRVQGLKFMQRGAQRAALAQGKDAPGTAAPPAVPAPEPAPSAAADTADAADAATPAASEQWFVPADRRVRIATPPVQDASNWDAWLVSTDTDDAPRASACRQQLGKWKGKQQTKHKKQPKNDDDNDDDDDDAHEPDLSESDDGSSDYQSAPGSPAESGFRKPPSAADPPRKRPAPTAARGTLRKKPLRGRFR</sequence>
<organism evidence="2 3">
    <name type="scientific">Malassezia cuniculi</name>
    <dbReference type="NCBI Taxonomy" id="948313"/>
    <lineage>
        <taxon>Eukaryota</taxon>
        <taxon>Fungi</taxon>
        <taxon>Dikarya</taxon>
        <taxon>Basidiomycota</taxon>
        <taxon>Ustilaginomycotina</taxon>
        <taxon>Malasseziomycetes</taxon>
        <taxon>Malasseziales</taxon>
        <taxon>Malasseziaceae</taxon>
        <taxon>Malassezia</taxon>
    </lineage>
</organism>